<organism evidence="7 8">
    <name type="scientific">Macrophomina phaseolina (strain MS6)</name>
    <name type="common">Charcoal rot fungus</name>
    <dbReference type="NCBI Taxonomy" id="1126212"/>
    <lineage>
        <taxon>Eukaryota</taxon>
        <taxon>Fungi</taxon>
        <taxon>Dikarya</taxon>
        <taxon>Ascomycota</taxon>
        <taxon>Pezizomycotina</taxon>
        <taxon>Dothideomycetes</taxon>
        <taxon>Dothideomycetes incertae sedis</taxon>
        <taxon>Botryosphaeriales</taxon>
        <taxon>Botryosphaeriaceae</taxon>
        <taxon>Macrophomina</taxon>
    </lineage>
</organism>
<evidence type="ECO:0000256" key="4">
    <source>
        <dbReference type="PROSITE-ProRule" id="PRU00330"/>
    </source>
</evidence>
<dbReference type="FunCoup" id="K2SLZ1">
    <property type="interactions" value="753"/>
</dbReference>
<dbReference type="Pfam" id="PF00888">
    <property type="entry name" value="Cullin"/>
    <property type="match status" value="1"/>
</dbReference>
<proteinExistence type="inferred from homology"/>
<dbReference type="PROSITE" id="PS50069">
    <property type="entry name" value="CULLIN_2"/>
    <property type="match status" value="1"/>
</dbReference>
<dbReference type="SUPFAM" id="SSF46785">
    <property type="entry name" value="Winged helix' DNA-binding domain"/>
    <property type="match status" value="1"/>
</dbReference>
<keyword evidence="2" id="KW-1017">Isopeptide bond</keyword>
<dbReference type="InterPro" id="IPR019559">
    <property type="entry name" value="Cullin_neddylation_domain"/>
</dbReference>
<gene>
    <name evidence="7" type="ORF">MPH_04937</name>
</gene>
<reference evidence="7 8" key="1">
    <citation type="journal article" date="2012" name="BMC Genomics">
        <title>Tools to kill: Genome of one of the most destructive plant pathogenic fungi Macrophomina phaseolina.</title>
        <authorList>
            <person name="Islam M.S."/>
            <person name="Haque M.S."/>
            <person name="Islam M.M."/>
            <person name="Emdad E.M."/>
            <person name="Halim A."/>
            <person name="Hossen Q.M.M."/>
            <person name="Hossain M.Z."/>
            <person name="Ahmed B."/>
            <person name="Rahim S."/>
            <person name="Rahman M.S."/>
            <person name="Alam M.M."/>
            <person name="Hou S."/>
            <person name="Wan X."/>
            <person name="Saito J.A."/>
            <person name="Alam M."/>
        </authorList>
    </citation>
    <scope>NUCLEOTIDE SEQUENCE [LARGE SCALE GENOMIC DNA]</scope>
    <source>
        <strain evidence="7 8">MS6</strain>
    </source>
</reference>
<dbReference type="SUPFAM" id="SSF74788">
    <property type="entry name" value="Cullin repeat-like"/>
    <property type="match status" value="1"/>
</dbReference>
<evidence type="ECO:0000256" key="2">
    <source>
        <dbReference type="ARBA" id="ARBA00022499"/>
    </source>
</evidence>
<evidence type="ECO:0000256" key="5">
    <source>
        <dbReference type="RuleBase" id="RU003829"/>
    </source>
</evidence>
<dbReference type="InterPro" id="IPR016159">
    <property type="entry name" value="Cullin_repeat-like_dom_sf"/>
</dbReference>
<comment type="caution">
    <text evidence="7">The sequence shown here is derived from an EMBL/GenBank/DDBJ whole genome shotgun (WGS) entry which is preliminary data.</text>
</comment>
<dbReference type="InterPro" id="IPR001373">
    <property type="entry name" value="Cullin_N"/>
</dbReference>
<keyword evidence="3" id="KW-0832">Ubl conjugation</keyword>
<name>K2SLZ1_MACPH</name>
<dbReference type="InterPro" id="IPR036388">
    <property type="entry name" value="WH-like_DNA-bd_sf"/>
</dbReference>
<accession>K2SLZ1</accession>
<dbReference type="OrthoDB" id="27073at2759"/>
<dbReference type="FunFam" id="1.20.1310.10:FF:000001">
    <property type="entry name" value="Cullin 3"/>
    <property type="match status" value="1"/>
</dbReference>
<feature type="domain" description="Cullin family profile" evidence="6">
    <location>
        <begin position="490"/>
        <end position="744"/>
    </location>
</feature>
<evidence type="ECO:0000313" key="8">
    <source>
        <dbReference type="Proteomes" id="UP000007129"/>
    </source>
</evidence>
<evidence type="ECO:0000256" key="3">
    <source>
        <dbReference type="ARBA" id="ARBA00022843"/>
    </source>
</evidence>
<dbReference type="Pfam" id="PF26557">
    <property type="entry name" value="Cullin_AB"/>
    <property type="match status" value="1"/>
</dbReference>
<dbReference type="InterPro" id="IPR036390">
    <property type="entry name" value="WH_DNA-bd_sf"/>
</dbReference>
<dbReference type="FunFam" id="1.20.1310.10:FF:000061">
    <property type="entry name" value="Related to cullulin 3"/>
    <property type="match status" value="1"/>
</dbReference>
<dbReference type="SUPFAM" id="SSF75632">
    <property type="entry name" value="Cullin homology domain"/>
    <property type="match status" value="1"/>
</dbReference>
<dbReference type="GO" id="GO:0006511">
    <property type="term" value="P:ubiquitin-dependent protein catabolic process"/>
    <property type="evidence" value="ECO:0007669"/>
    <property type="project" value="InterPro"/>
</dbReference>
<evidence type="ECO:0000256" key="1">
    <source>
        <dbReference type="ARBA" id="ARBA00006019"/>
    </source>
</evidence>
<dbReference type="SMART" id="SM00182">
    <property type="entry name" value="CULLIN"/>
    <property type="match status" value="1"/>
</dbReference>
<dbReference type="InParanoid" id="K2SLZ1"/>
<dbReference type="InterPro" id="IPR036317">
    <property type="entry name" value="Cullin_homology_sf"/>
</dbReference>
<dbReference type="Pfam" id="PF10557">
    <property type="entry name" value="Cullin_Nedd8"/>
    <property type="match status" value="1"/>
</dbReference>
<evidence type="ECO:0000259" key="6">
    <source>
        <dbReference type="PROSITE" id="PS50069"/>
    </source>
</evidence>
<dbReference type="FunFam" id="1.20.1310.10:FF:000036">
    <property type="entry name" value="SCF ubiquitin ligase subunit CulC, putative"/>
    <property type="match status" value="1"/>
</dbReference>
<dbReference type="FunFam" id="1.20.1310.10:FF:000002">
    <property type="entry name" value="cullin-3 isoform X1"/>
    <property type="match status" value="1"/>
</dbReference>
<dbReference type="FunFam" id="1.10.10.10:FF:000014">
    <property type="entry name" value="Cullin 1"/>
    <property type="match status" value="1"/>
</dbReference>
<dbReference type="InterPro" id="IPR045093">
    <property type="entry name" value="Cullin"/>
</dbReference>
<dbReference type="eggNOG" id="KOG2166">
    <property type="taxonomic scope" value="Eukaryota"/>
</dbReference>
<dbReference type="PANTHER" id="PTHR11932">
    <property type="entry name" value="CULLIN"/>
    <property type="match status" value="1"/>
</dbReference>
<comment type="similarity">
    <text evidence="1 4 5">Belongs to the cullin family.</text>
</comment>
<dbReference type="InterPro" id="IPR016158">
    <property type="entry name" value="Cullin_homology"/>
</dbReference>
<dbReference type="Proteomes" id="UP000007129">
    <property type="component" value="Unassembled WGS sequence"/>
</dbReference>
<dbReference type="VEuPathDB" id="FungiDB:MPH_04937"/>
<evidence type="ECO:0000313" key="7">
    <source>
        <dbReference type="EMBL" id="EKG17805.1"/>
    </source>
</evidence>
<dbReference type="Gene3D" id="1.20.1310.10">
    <property type="entry name" value="Cullin Repeats"/>
    <property type="match status" value="4"/>
</dbReference>
<dbReference type="EMBL" id="AHHD01000223">
    <property type="protein sequence ID" value="EKG17805.1"/>
    <property type="molecule type" value="Genomic_DNA"/>
</dbReference>
<dbReference type="HOGENOM" id="CLU_004747_7_1_1"/>
<dbReference type="Gene3D" id="1.10.10.10">
    <property type="entry name" value="Winged helix-like DNA-binding domain superfamily/Winged helix DNA-binding domain"/>
    <property type="match status" value="1"/>
</dbReference>
<sequence>MYHSNKLGGAGKGKIRPPRRVCLTPYIADAGAALHICVLARLSLRSPYLQPYSWAFVMTILQGLNGGEESFESTWNTISSAIRQIHTKNASDLSYEALYRHTYRVILKKKGEALYQSVVQFEKDWLSNEVKTKAAQLVSGSLVADLQAGSANTTANERRVGGERFLKGIREEWQDYQLCMSMLTDVLMYMERVYCTDNRQPSIYTTSLMLFRDNILRSPPTSDSDLTVMDLLNRIILDQIHMERKGDVIDKHLIKSCVYMLESLFETMKEDVNQRLYVTSFEQHFLDASRDFYRAEGDTLLRDSDAGAYCRHTSRRLHEEVDRCRSTLSETTMTKIERVVEEELIENKIHDLIESESGVKFMIDNERIEELGLVYALNARVDPKKAELVRAIQNRVVEMGNEINQATASAALGPPQSVETGEDGEKGKKVAAEKAVNQQTAAALKWVEDVLALKDKFDMIWMRAFDSDQGIQTALTRSFAEFINSPGFPRSSEYISLFIDENMKKGIKGKTENEVDIVLEKAITLLRYIADKDLFERYYKKHLCKRLLMAKSLSNDVEQQMISRMKIELGNNFTSKLEAMFKDMTISEELTSGFKQYVANLGDPDPRRIELTVNVLTSMTWPLESMGSGSAEDEDGKRTKCIFPASIERIKKSFEQFYGEKHSGRQLSWLANMGSADIRATFPKVPSKDGFKERKHELNVSTYAMVILLLFNDLADDQGYTYEEIQAKTNIPTHDLVRNLQSLAVAPKTRILIKTPMSKDVKPTDKFFFNPGFVGKFHKLKVGVVTAGNKVEGDKERKETEKKNNDSRGFCIEAAVVRIMKQRKELSHQNLVAETLSILANQFKPDVNMIKKRIESLIEREYLERIEDASPPAYKYLA</sequence>
<dbReference type="AlphaFoldDB" id="K2SLZ1"/>
<protein>
    <submittedName>
        <fullName evidence="7">Cullin</fullName>
    </submittedName>
</protein>
<dbReference type="InterPro" id="IPR059120">
    <property type="entry name" value="Cullin-like_AB"/>
</dbReference>
<dbReference type="SMART" id="SM00884">
    <property type="entry name" value="Cullin_Nedd8"/>
    <property type="match status" value="1"/>
</dbReference>
<dbReference type="STRING" id="1126212.K2SLZ1"/>
<dbReference type="Gene3D" id="3.30.230.130">
    <property type="entry name" value="Cullin, Chain C, Domain 2"/>
    <property type="match status" value="1"/>
</dbReference>
<dbReference type="FunFam" id="3.30.230.130:FF:000011">
    <property type="entry name" value="SCF ubiquitin ligase subunit CulC, putative"/>
    <property type="match status" value="1"/>
</dbReference>
<dbReference type="GO" id="GO:0031625">
    <property type="term" value="F:ubiquitin protein ligase binding"/>
    <property type="evidence" value="ECO:0007669"/>
    <property type="project" value="InterPro"/>
</dbReference>